<reference evidence="6" key="1">
    <citation type="submission" date="2018-02" db="EMBL/GenBank/DDBJ databases">
        <authorList>
            <person name="Kim S.-K."/>
            <person name="Jung H.-I."/>
            <person name="Lee S.-W."/>
        </authorList>
    </citation>
    <scope>NUCLEOTIDE SEQUENCE</scope>
    <source>
        <strain evidence="6">SK3146</strain>
    </source>
</reference>
<keyword evidence="4" id="KW-1133">Transmembrane helix</keyword>
<dbReference type="PRINTS" id="PR00032">
    <property type="entry name" value="HTHARAC"/>
</dbReference>
<evidence type="ECO:0000313" key="7">
    <source>
        <dbReference type="Proteomes" id="UP001057134"/>
    </source>
</evidence>
<dbReference type="PROSITE" id="PS01124">
    <property type="entry name" value="HTH_ARAC_FAMILY_2"/>
    <property type="match status" value="1"/>
</dbReference>
<evidence type="ECO:0000259" key="5">
    <source>
        <dbReference type="PROSITE" id="PS01124"/>
    </source>
</evidence>
<evidence type="ECO:0000313" key="6">
    <source>
        <dbReference type="EMBL" id="UQZ83995.1"/>
    </source>
</evidence>
<dbReference type="EMBL" id="CP027059">
    <property type="protein sequence ID" value="UQZ83995.1"/>
    <property type="molecule type" value="Genomic_DNA"/>
</dbReference>
<dbReference type="InterPro" id="IPR020449">
    <property type="entry name" value="Tscrpt_reg_AraC-type_HTH"/>
</dbReference>
<dbReference type="InterPro" id="IPR041522">
    <property type="entry name" value="CdaR_GGDEF"/>
</dbReference>
<feature type="domain" description="HTH araC/xylS-type" evidence="5">
    <location>
        <begin position="637"/>
        <end position="736"/>
    </location>
</feature>
<sequence length="739" mass="84794">MKKHWFKRMLLSYLPVFFFIALALIALSAISASELSKKEAVRANGVFAEHVMQMIDHTMRTIDQQMIKEVQTNEQISQFFAQYYTGNPAMTLYDVSYKLRELMINTPMIDSIYLVRSSDQIVLSNNLMASVGEFGDRDFIRQALGQGGSYKWTDVRSYKEFDDQRQPAAVVTLVKNVPLLGGRQGIIAINVQTAAIQNLVKDMTDSDVNFIRLTDRGGQPILDSKADGEVLSDVTSDYTGWRVQSGLLRDNLPLFVFSYSSVWLALNLLMVVIGIVWIVYVTRRNYQPIESILARIDAYAAQRSSALSGASGQDEFRFIETALDDLVERTMTFQKQREEDLIFRKRSFFNEVIEGSRPIAREEFEEEMRLYGLREHVERTVMAVVEIDKYADFASRYNTRDQYLLKFALSSVVNEIAQNEGAAVWMEWTSSQRLSVLAHLPETEKTTERALRLFDKVRQWGSQHLDFTVTVGIGEAAASLAEVPGSYEEALEALKYKSALGGDRIIEHREIASKSQGEVYEHLHVMRSLGQKYRLGDRDWELELEELFRDLADGLFASDDIAATLHYLIYHMQREITELPGELQTVWNEEALPRLNGALERLDTILDLEREMTVILKEGFRRMEELRNARSQHPLMLRVKQYINEQYANPDLSLTHLSGEFDLNPKYVSQMFKEEFGVNFLDYLADVRIMQAKKLLMETSESVQEVGEKSGYPNVRSFMRVFKKLTGLTPGEYRKKEAG</sequence>
<keyword evidence="4" id="KW-0812">Transmembrane</keyword>
<dbReference type="PANTHER" id="PTHR43280">
    <property type="entry name" value="ARAC-FAMILY TRANSCRIPTIONAL REGULATOR"/>
    <property type="match status" value="1"/>
</dbReference>
<dbReference type="InterPro" id="IPR018062">
    <property type="entry name" value="HTH_AraC-typ_CS"/>
</dbReference>
<keyword evidence="7" id="KW-1185">Reference proteome</keyword>
<keyword evidence="2" id="KW-0238">DNA-binding</keyword>
<dbReference type="SUPFAM" id="SSF46689">
    <property type="entry name" value="Homeodomain-like"/>
    <property type="match status" value="1"/>
</dbReference>
<dbReference type="InterPro" id="IPR009057">
    <property type="entry name" value="Homeodomain-like_sf"/>
</dbReference>
<dbReference type="PANTHER" id="PTHR43280:SF28">
    <property type="entry name" value="HTH-TYPE TRANSCRIPTIONAL ACTIVATOR RHAS"/>
    <property type="match status" value="1"/>
</dbReference>
<organism evidence="6 7">
    <name type="scientific">Paenibacillus konkukensis</name>
    <dbReference type="NCBI Taxonomy" id="2020716"/>
    <lineage>
        <taxon>Bacteria</taxon>
        <taxon>Bacillati</taxon>
        <taxon>Bacillota</taxon>
        <taxon>Bacilli</taxon>
        <taxon>Bacillales</taxon>
        <taxon>Paenibacillaceae</taxon>
        <taxon>Paenibacillus</taxon>
    </lineage>
</organism>
<name>A0ABY4RPV0_9BACL</name>
<gene>
    <name evidence="6" type="primary">yesS_39</name>
    <name evidence="6" type="ORF">SK3146_03207</name>
</gene>
<keyword evidence="4" id="KW-0472">Membrane</keyword>
<evidence type="ECO:0000256" key="2">
    <source>
        <dbReference type="ARBA" id="ARBA00023125"/>
    </source>
</evidence>
<dbReference type="SMART" id="SM00342">
    <property type="entry name" value="HTH_ARAC"/>
    <property type="match status" value="1"/>
</dbReference>
<protein>
    <submittedName>
        <fullName evidence="6">HTH-type transcriptional regulator YesS</fullName>
    </submittedName>
</protein>
<evidence type="ECO:0000256" key="4">
    <source>
        <dbReference type="SAM" id="Phobius"/>
    </source>
</evidence>
<dbReference type="Pfam" id="PF12833">
    <property type="entry name" value="HTH_18"/>
    <property type="match status" value="1"/>
</dbReference>
<proteinExistence type="predicted"/>
<feature type="transmembrane region" description="Helical" evidence="4">
    <location>
        <begin position="262"/>
        <end position="281"/>
    </location>
</feature>
<evidence type="ECO:0000256" key="1">
    <source>
        <dbReference type="ARBA" id="ARBA00023015"/>
    </source>
</evidence>
<keyword evidence="3" id="KW-0804">Transcription</keyword>
<dbReference type="PROSITE" id="PS00041">
    <property type="entry name" value="HTH_ARAC_FAMILY_1"/>
    <property type="match status" value="1"/>
</dbReference>
<keyword evidence="1" id="KW-0805">Transcription regulation</keyword>
<dbReference type="Gene3D" id="1.10.10.60">
    <property type="entry name" value="Homeodomain-like"/>
    <property type="match status" value="2"/>
</dbReference>
<reference evidence="6" key="2">
    <citation type="journal article" date="2021" name="J Anim Sci Technol">
        <title>Complete genome sequence of Paenibacillus konkukensis sp. nov. SK3146 as a potential probiotic strain.</title>
        <authorList>
            <person name="Jung H.I."/>
            <person name="Park S."/>
            <person name="Niu K.M."/>
            <person name="Lee S.W."/>
            <person name="Kothari D."/>
            <person name="Yi K.J."/>
            <person name="Kim S.K."/>
        </authorList>
    </citation>
    <scope>NUCLEOTIDE SEQUENCE</scope>
    <source>
        <strain evidence="6">SK3146</strain>
    </source>
</reference>
<dbReference type="Proteomes" id="UP001057134">
    <property type="component" value="Chromosome"/>
</dbReference>
<evidence type="ECO:0000256" key="3">
    <source>
        <dbReference type="ARBA" id="ARBA00023163"/>
    </source>
</evidence>
<dbReference type="Pfam" id="PF17853">
    <property type="entry name" value="GGDEF_2"/>
    <property type="match status" value="1"/>
</dbReference>
<dbReference type="RefSeq" id="WP_249865952.1">
    <property type="nucleotide sequence ID" value="NZ_CP027059.1"/>
</dbReference>
<accession>A0ABY4RPV0</accession>
<dbReference type="InterPro" id="IPR018060">
    <property type="entry name" value="HTH_AraC"/>
</dbReference>